<feature type="region of interest" description="Disordered" evidence="1">
    <location>
        <begin position="818"/>
        <end position="837"/>
    </location>
</feature>
<name>A0A4R5CCA3_9ACTN</name>
<dbReference type="AlphaFoldDB" id="A0A4R5CCA3"/>
<proteinExistence type="predicted"/>
<evidence type="ECO:0000256" key="1">
    <source>
        <dbReference type="SAM" id="MobiDB-lite"/>
    </source>
</evidence>
<organism evidence="3 4">
    <name type="scientific">Actinomadura rubrisoli</name>
    <dbReference type="NCBI Taxonomy" id="2530368"/>
    <lineage>
        <taxon>Bacteria</taxon>
        <taxon>Bacillati</taxon>
        <taxon>Actinomycetota</taxon>
        <taxon>Actinomycetes</taxon>
        <taxon>Streptosporangiales</taxon>
        <taxon>Thermomonosporaceae</taxon>
        <taxon>Actinomadura</taxon>
    </lineage>
</organism>
<sequence length="1094" mass="118085">MAPDEDVLTLPDAWRAALHPRRGGTPGPEIKIGPSAVEAARKLVDRTGGAVESLLAAQAGDPELAEAARRHRDGTPDPAGAAAVAAVTATSIDSPGGPAVHRAFIDSWTAEHGIGFAACAAVELSRMAGQRVRGGGWNGLSLGVAYREGLGGAGQEPLRRVRSLLAQAGDRGHEEAAERLAAYRSAPATRWLVSYLVPTRRDWLEECLADGAGPDRGHRWLKLCAVDDAALLGNPPPRLSWNETSLGVLATMADAMGPDVLAVLLRTADSGRLDSRELKIVFETVAVLPTDEAFQALLERLDRKHARPALVAAMNRFPVRAVRLLAAAGSSEATALLREHLPVHAEVVAAALPGLPAEVRAAVEPIAASFVRLPEAPAEDVPGVLARPAWERPDLPVMAGLEPPAGRIFWADGRREEWLGADLTSLRAPEDPDWEALSARYRAGGTPREAAELMVHGPDDVVRPLLAGWKVAHWSGTRDWMRSLIARYGLDSYPAAMGAAKANTSHTRLLMPFAHADVALIMADWLRKSGWQGDIAREWFDWHGTGGVPLLVPAALGKAAARRRSAEIALRHVDATHGRAAVVDAARAVHGDEAADAIGLLLAAHPVETGLVRPPKIGDWADPAALPQVLLRGRERALPQAATRRLIELLALPDPYGLDEVWEACDPESLAEFGWALFQRWRDAGGPSKESWALAQLGRSGDDETVRRLTPVIRAWPGEGGHRYAVTGLGVLAGIGSDVALTHLHGIAQKVKFTGLKVEAQARIEKVADRLGLSTEQLADRLVPDFGLDADGTLTLDYGPRRFVVGFDEHLKPVVSDEDGKRRKALPSPGAKDDPELAPAAHKAFAALKKDVRTVASDQLHRLERTMVAQRRWTTDEFSGFIVHHPLVWHLARRLVWIADDGDTTSLFRIAEDRTLADADDDAFTLPGSARVGIAHPVTMGEAVETWSEVFADYEILQPFPQLGRAVHTLTDEERASGRLERFEKLNVPFGKVLGLVRLGWERGVPQGGGNEMWISRRVAGDRYVMIDLDPGIPAMEPGANGDHQVLERVWLGREPEEYAFRTAGEPPPRFGELDRVTASEILADLTGLADTAV</sequence>
<dbReference type="RefSeq" id="WP_131889903.1">
    <property type="nucleotide sequence ID" value="NZ_SMKU01000017.1"/>
</dbReference>
<keyword evidence="4" id="KW-1185">Reference proteome</keyword>
<evidence type="ECO:0000313" key="3">
    <source>
        <dbReference type="EMBL" id="TDD94784.1"/>
    </source>
</evidence>
<dbReference type="EMBL" id="SMKU01000017">
    <property type="protein sequence ID" value="TDD94784.1"/>
    <property type="molecule type" value="Genomic_DNA"/>
</dbReference>
<dbReference type="OrthoDB" id="4554725at2"/>
<accession>A0A4R5CCA3</accession>
<comment type="caution">
    <text evidence="3">The sequence shown here is derived from an EMBL/GenBank/DDBJ whole genome shotgun (WGS) entry which is preliminary data.</text>
</comment>
<gene>
    <name evidence="3" type="ORF">E1298_06345</name>
</gene>
<dbReference type="Pfam" id="PF13569">
    <property type="entry name" value="DUF4132"/>
    <property type="match status" value="1"/>
</dbReference>
<reference evidence="3 4" key="1">
    <citation type="submission" date="2019-03" db="EMBL/GenBank/DDBJ databases">
        <title>Draft genome sequences of novel Actinobacteria.</title>
        <authorList>
            <person name="Sahin N."/>
            <person name="Ay H."/>
            <person name="Saygin H."/>
        </authorList>
    </citation>
    <scope>NUCLEOTIDE SEQUENCE [LARGE SCALE GENOMIC DNA]</scope>
    <source>
        <strain evidence="3 4">H3C3</strain>
    </source>
</reference>
<evidence type="ECO:0000313" key="4">
    <source>
        <dbReference type="Proteomes" id="UP000294513"/>
    </source>
</evidence>
<evidence type="ECO:0000259" key="2">
    <source>
        <dbReference type="Pfam" id="PF13569"/>
    </source>
</evidence>
<protein>
    <submittedName>
        <fullName evidence="3">DUF4132 domain-containing protein</fullName>
    </submittedName>
</protein>
<feature type="domain" description="DUF4132" evidence="2">
    <location>
        <begin position="820"/>
        <end position="1001"/>
    </location>
</feature>
<dbReference type="Proteomes" id="UP000294513">
    <property type="component" value="Unassembled WGS sequence"/>
</dbReference>
<dbReference type="InterPro" id="IPR025406">
    <property type="entry name" value="DUF4132"/>
</dbReference>